<keyword evidence="1" id="KW-0489">Methyltransferase</keyword>
<evidence type="ECO:0000256" key="1">
    <source>
        <dbReference type="ARBA" id="ARBA00022603"/>
    </source>
</evidence>
<dbReference type="GO" id="GO:0032259">
    <property type="term" value="P:methylation"/>
    <property type="evidence" value="ECO:0007669"/>
    <property type="project" value="UniProtKB-KW"/>
</dbReference>
<reference evidence="8" key="1">
    <citation type="submission" date="2020-05" db="EMBL/GenBank/DDBJ databases">
        <authorList>
            <person name="Chiriac C."/>
            <person name="Salcher M."/>
            <person name="Ghai R."/>
            <person name="Kavagutti S V."/>
        </authorList>
    </citation>
    <scope>NUCLEOTIDE SEQUENCE</scope>
</reference>
<name>A0A6J7HA42_9ZZZZ</name>
<organism evidence="8">
    <name type="scientific">freshwater metagenome</name>
    <dbReference type="NCBI Taxonomy" id="449393"/>
    <lineage>
        <taxon>unclassified sequences</taxon>
        <taxon>metagenomes</taxon>
        <taxon>ecological metagenomes</taxon>
    </lineage>
</organism>
<evidence type="ECO:0000256" key="4">
    <source>
        <dbReference type="SAM" id="MobiDB-lite"/>
    </source>
</evidence>
<feature type="domain" description="Methyltransferase" evidence="5">
    <location>
        <begin position="55"/>
        <end position="154"/>
    </location>
</feature>
<dbReference type="InterPro" id="IPR029063">
    <property type="entry name" value="SAM-dependent_MTases_sf"/>
</dbReference>
<dbReference type="AlphaFoldDB" id="A0A6J7HA42"/>
<dbReference type="EMBL" id="CAFBMH010000078">
    <property type="protein sequence ID" value="CAB4917887.1"/>
    <property type="molecule type" value="Genomic_DNA"/>
</dbReference>
<dbReference type="SUPFAM" id="SSF53335">
    <property type="entry name" value="S-adenosyl-L-methionine-dependent methyltransferases"/>
    <property type="match status" value="1"/>
</dbReference>
<evidence type="ECO:0000313" key="8">
    <source>
        <dbReference type="EMBL" id="CAB4917887.1"/>
    </source>
</evidence>
<dbReference type="EMBL" id="CAFBOS010000005">
    <property type="protein sequence ID" value="CAB4977680.1"/>
    <property type="molecule type" value="Genomic_DNA"/>
</dbReference>
<dbReference type="Gene3D" id="3.40.50.150">
    <property type="entry name" value="Vaccinia Virus protein VP39"/>
    <property type="match status" value="1"/>
</dbReference>
<dbReference type="EMBL" id="CAFABA010000013">
    <property type="protein sequence ID" value="CAB4817847.1"/>
    <property type="molecule type" value="Genomic_DNA"/>
</dbReference>
<evidence type="ECO:0000313" key="9">
    <source>
        <dbReference type="EMBL" id="CAB4977680.1"/>
    </source>
</evidence>
<evidence type="ECO:0000313" key="7">
    <source>
        <dbReference type="EMBL" id="CAB4817847.1"/>
    </source>
</evidence>
<keyword evidence="3" id="KW-0949">S-adenosyl-L-methionine</keyword>
<evidence type="ECO:0000313" key="6">
    <source>
        <dbReference type="EMBL" id="CAB4770399.1"/>
    </source>
</evidence>
<dbReference type="CDD" id="cd02440">
    <property type="entry name" value="AdoMet_MTases"/>
    <property type="match status" value="1"/>
</dbReference>
<dbReference type="PANTHER" id="PTHR43464">
    <property type="entry name" value="METHYLTRANSFERASE"/>
    <property type="match status" value="1"/>
</dbReference>
<keyword evidence="2" id="KW-0808">Transferase</keyword>
<accession>A0A6J7HA42</accession>
<proteinExistence type="predicted"/>
<dbReference type="PANTHER" id="PTHR43464:SF19">
    <property type="entry name" value="UBIQUINONE BIOSYNTHESIS O-METHYLTRANSFERASE, MITOCHONDRIAL"/>
    <property type="match status" value="1"/>
</dbReference>
<dbReference type="EMBL" id="CAEZYR010000178">
    <property type="protein sequence ID" value="CAB4770399.1"/>
    <property type="molecule type" value="Genomic_DNA"/>
</dbReference>
<dbReference type="Pfam" id="PF13649">
    <property type="entry name" value="Methyltransf_25"/>
    <property type="match status" value="1"/>
</dbReference>
<gene>
    <name evidence="6" type="ORF">UFOPK2754_03063</name>
    <name evidence="7" type="ORF">UFOPK3139_00496</name>
    <name evidence="8" type="ORF">UFOPK3543_01919</name>
    <name evidence="9" type="ORF">UFOPK3967_00154</name>
</gene>
<sequence>MSDHDPSAARPATRWADTAAPRGDAYDQRWDQLAAAGHDPHGEATFVMRFAPGRVLDAGCGTGRVARELARRGVAVVGVDVDAVMLATARAKAPELQWIEHDLASLDLARDPTVNPPSSSFDVAVLAGNVMIFVTPGTEAAVLTRLASHVSPGGYVIAGFQLLHDRFDLATYDACAAAAGLELVERWATWSLDPFVAASADYAVSVHRRLAS</sequence>
<feature type="region of interest" description="Disordered" evidence="4">
    <location>
        <begin position="1"/>
        <end position="21"/>
    </location>
</feature>
<evidence type="ECO:0000256" key="3">
    <source>
        <dbReference type="ARBA" id="ARBA00022691"/>
    </source>
</evidence>
<dbReference type="GO" id="GO:0008168">
    <property type="term" value="F:methyltransferase activity"/>
    <property type="evidence" value="ECO:0007669"/>
    <property type="project" value="UniProtKB-KW"/>
</dbReference>
<protein>
    <submittedName>
        <fullName evidence="8">Unannotated protein</fullName>
    </submittedName>
</protein>
<evidence type="ECO:0000256" key="2">
    <source>
        <dbReference type="ARBA" id="ARBA00022679"/>
    </source>
</evidence>
<dbReference type="InterPro" id="IPR041698">
    <property type="entry name" value="Methyltransf_25"/>
</dbReference>
<evidence type="ECO:0000259" key="5">
    <source>
        <dbReference type="Pfam" id="PF13649"/>
    </source>
</evidence>